<keyword evidence="6" id="KW-1185">Reference proteome</keyword>
<dbReference type="SUPFAM" id="SSF51161">
    <property type="entry name" value="Trimeric LpxA-like enzymes"/>
    <property type="match status" value="1"/>
</dbReference>
<keyword evidence="3" id="KW-0677">Repeat</keyword>
<dbReference type="CDD" id="cd03349">
    <property type="entry name" value="LbH_XAT"/>
    <property type="match status" value="1"/>
</dbReference>
<dbReference type="InterPro" id="IPR018357">
    <property type="entry name" value="Hexapep_transf_CS"/>
</dbReference>
<organism evidence="5 6">
    <name type="scientific">Malaciobacter pacificus</name>
    <dbReference type="NCBI Taxonomy" id="1080223"/>
    <lineage>
        <taxon>Bacteria</taxon>
        <taxon>Pseudomonadati</taxon>
        <taxon>Campylobacterota</taxon>
        <taxon>Epsilonproteobacteria</taxon>
        <taxon>Campylobacterales</taxon>
        <taxon>Arcobacteraceae</taxon>
        <taxon>Malaciobacter</taxon>
    </lineage>
</organism>
<reference evidence="5 6" key="1">
    <citation type="submission" date="2019-09" db="EMBL/GenBank/DDBJ databases">
        <title>Complete genome sequencing of four Arcobacter species reveals a diverse suite of mobile elements.</title>
        <authorList>
            <person name="Miller W.G."/>
            <person name="Yee E."/>
            <person name="Bono J.L."/>
        </authorList>
    </citation>
    <scope>NUCLEOTIDE SEQUENCE [LARGE SCALE GENOMIC DNA]</scope>
    <source>
        <strain evidence="5 6">LMG 26638</strain>
    </source>
</reference>
<proteinExistence type="inferred from homology"/>
<dbReference type="PROSITE" id="PS00101">
    <property type="entry name" value="HEXAPEP_TRANSFERASES"/>
    <property type="match status" value="1"/>
</dbReference>
<sequence length="204" mass="22632">MKDINYISKDAKIGKKTILNAPVRLVGNAVVKHSCEVGSYTFINSGTTLFPGTKMGKFCSIGKNCELGAFDHPTTWLSSSAIQYNLKLHFPDYVDDFEQKKIVRPSETIFGNDVWVGSLAIVKRGLTIGDGAIIAGGSVVVKDVPPYAIVGGVPAKVLKYRFDEETIERLKKVKWWDMSISKLKDISFDNISEALDQLEKRKED</sequence>
<dbReference type="Proteomes" id="UP000322726">
    <property type="component" value="Chromosome"/>
</dbReference>
<reference evidence="5 6" key="3">
    <citation type="submission" date="2019-09" db="EMBL/GenBank/DDBJ databases">
        <title>Taxonomic note: a critical rebuttal of the proposed division of the genus Arcobacter into six genera, emended descriptions of Arcobacter anaerophilus and the genus Arcobacter, and an assessment of genus-level boundaries for Epsilonproteobacteria using in silico genomic comparator tools.</title>
        <authorList>
            <person name="On S.L.W."/>
            <person name="Miller W.G."/>
            <person name="Biggs P."/>
            <person name="Cornelius A."/>
            <person name="Vandamme P."/>
        </authorList>
    </citation>
    <scope>NUCLEOTIDE SEQUENCE [LARGE SCALE GENOMIC DNA]</scope>
    <source>
        <strain evidence="5 6">LMG 26638</strain>
    </source>
</reference>
<dbReference type="InterPro" id="IPR050179">
    <property type="entry name" value="Trans_hexapeptide_repeat"/>
</dbReference>
<dbReference type="GO" id="GO:0016746">
    <property type="term" value="F:acyltransferase activity"/>
    <property type="evidence" value="ECO:0007669"/>
    <property type="project" value="UniProtKB-KW"/>
</dbReference>
<dbReference type="Gene3D" id="2.160.10.10">
    <property type="entry name" value="Hexapeptide repeat proteins"/>
    <property type="match status" value="1"/>
</dbReference>
<dbReference type="OrthoDB" id="272049at2"/>
<evidence type="ECO:0000313" key="5">
    <source>
        <dbReference type="EMBL" id="QEP34633.1"/>
    </source>
</evidence>
<dbReference type="KEGG" id="apai:APAC_1525"/>
<evidence type="ECO:0000313" key="6">
    <source>
        <dbReference type="Proteomes" id="UP000322726"/>
    </source>
</evidence>
<keyword evidence="2 5" id="KW-0808">Transferase</keyword>
<evidence type="ECO:0000256" key="3">
    <source>
        <dbReference type="ARBA" id="ARBA00022737"/>
    </source>
</evidence>
<dbReference type="Pfam" id="PF00132">
    <property type="entry name" value="Hexapep"/>
    <property type="match status" value="1"/>
</dbReference>
<dbReference type="PANTHER" id="PTHR43300">
    <property type="entry name" value="ACETYLTRANSFERASE"/>
    <property type="match status" value="1"/>
</dbReference>
<dbReference type="AlphaFoldDB" id="A0A5C2H732"/>
<evidence type="ECO:0000256" key="1">
    <source>
        <dbReference type="ARBA" id="ARBA00007274"/>
    </source>
</evidence>
<dbReference type="EMBL" id="CP035928">
    <property type="protein sequence ID" value="QEP34633.1"/>
    <property type="molecule type" value="Genomic_DNA"/>
</dbReference>
<comment type="similarity">
    <text evidence="1">Belongs to the transferase hexapeptide repeat family.</text>
</comment>
<evidence type="ECO:0000256" key="2">
    <source>
        <dbReference type="ARBA" id="ARBA00022679"/>
    </source>
</evidence>
<dbReference type="InterPro" id="IPR011004">
    <property type="entry name" value="Trimer_LpxA-like_sf"/>
</dbReference>
<reference evidence="6" key="2">
    <citation type="submission" date="2019-09" db="EMBL/GenBank/DDBJ databases">
        <title>Complete genome sequencing of four Arcobacter species reveals a diverse suite of mobile elements.</title>
        <authorList>
            <person name="On S.L.W."/>
            <person name="Miller W.G."/>
            <person name="Biggs P."/>
            <person name="Cornelius A."/>
            <person name="Vandamme P."/>
        </authorList>
    </citation>
    <scope>NUCLEOTIDE SEQUENCE [LARGE SCALE GENOMIC DNA]</scope>
    <source>
        <strain evidence="6">LMG 26638</strain>
    </source>
</reference>
<protein>
    <submittedName>
        <fullName evidence="5">CatB-related O-acetyltransferase</fullName>
    </submittedName>
</protein>
<accession>A0A5C2H732</accession>
<dbReference type="InterPro" id="IPR001451">
    <property type="entry name" value="Hexapep"/>
</dbReference>
<evidence type="ECO:0000256" key="4">
    <source>
        <dbReference type="ARBA" id="ARBA00023315"/>
    </source>
</evidence>
<name>A0A5C2H732_9BACT</name>
<gene>
    <name evidence="5" type="ORF">APAC_1525</name>
</gene>
<dbReference type="RefSeq" id="WP_130233563.1">
    <property type="nucleotide sequence ID" value="NZ_BMEF01000007.1"/>
</dbReference>
<keyword evidence="4" id="KW-0012">Acyltransferase</keyword>